<feature type="transmembrane region" description="Helical" evidence="7">
    <location>
        <begin position="269"/>
        <end position="295"/>
    </location>
</feature>
<feature type="transmembrane region" description="Helical" evidence="7">
    <location>
        <begin position="203"/>
        <end position="221"/>
    </location>
</feature>
<keyword evidence="10" id="KW-1185">Reference proteome</keyword>
<proteinExistence type="inferred from homology"/>
<dbReference type="EMBL" id="KI912112">
    <property type="protein sequence ID" value="ETS81769.1"/>
    <property type="molecule type" value="Genomic_DNA"/>
</dbReference>
<comment type="similarity">
    <text evidence="5">Belongs to the SAT4 family.</text>
</comment>
<feature type="transmembrane region" description="Helical" evidence="7">
    <location>
        <begin position="233"/>
        <end position="249"/>
    </location>
</feature>
<sequence>MSSEDGKFVYSAINLHDPEPLANKKATLLGWVITFLIASWVCVSMRLWVRFKIIRAPGWDDFFVVLYLLTMTVGCVSVCIATENGLGQHVLLLPVETVEAFLKTNVKIFYVTNATYCSSTCFIKIALLLQYLRVFERGTRLYAVTMALTIFTSLWGLAYSIIAWIPCAPVSEYWNLSGTGDRCWGYGSHYPKVFVGTYESHTAVNMVLDAVILVLPLPLLWRDGATTAGRVRLAGLLSMGCVVLILAAWRLEEMVSTQVATYPTRDPTWYGPLSILLAALEVNAASICASVPIFWPVFATTWSGIFVTQEVKVTSESRYVDEDGDSLTMNHQSRRSGSQLSIVEDIEDGGGGGRGHRSTHSTNKHYRDSFILRQVDPLRQKDDRDMASALADSPKEDYRKYVKF</sequence>
<evidence type="ECO:0000313" key="10">
    <source>
        <dbReference type="Proteomes" id="UP000030651"/>
    </source>
</evidence>
<keyword evidence="4 7" id="KW-0472">Membrane</keyword>
<reference evidence="10" key="1">
    <citation type="journal article" date="2015" name="BMC Genomics">
        <title>Genomic and transcriptomic analysis of the endophytic fungus Pestalotiopsis fici reveals its lifestyle and high potential for synthesis of natural products.</title>
        <authorList>
            <person name="Wang X."/>
            <person name="Zhang X."/>
            <person name="Liu L."/>
            <person name="Xiang M."/>
            <person name="Wang W."/>
            <person name="Sun X."/>
            <person name="Che Y."/>
            <person name="Guo L."/>
            <person name="Liu G."/>
            <person name="Guo L."/>
            <person name="Wang C."/>
            <person name="Yin W.B."/>
            <person name="Stadler M."/>
            <person name="Zhang X."/>
            <person name="Liu X."/>
        </authorList>
    </citation>
    <scope>NUCLEOTIDE SEQUENCE [LARGE SCALE GENOMIC DNA]</scope>
    <source>
        <strain evidence="10">W106-1 / CGMCC3.15140</strain>
    </source>
</reference>
<feature type="region of interest" description="Disordered" evidence="6">
    <location>
        <begin position="324"/>
        <end position="362"/>
    </location>
</feature>
<evidence type="ECO:0000259" key="8">
    <source>
        <dbReference type="Pfam" id="PF20684"/>
    </source>
</evidence>
<dbReference type="Pfam" id="PF20684">
    <property type="entry name" value="Fung_rhodopsin"/>
    <property type="match status" value="1"/>
</dbReference>
<dbReference type="HOGENOM" id="CLU_028200_9_0_1"/>
<dbReference type="InterPro" id="IPR052337">
    <property type="entry name" value="SAT4-like"/>
</dbReference>
<dbReference type="OrthoDB" id="61113at2759"/>
<evidence type="ECO:0000313" key="9">
    <source>
        <dbReference type="EMBL" id="ETS81769.1"/>
    </source>
</evidence>
<dbReference type="GeneID" id="19271784"/>
<protein>
    <recommendedName>
        <fullName evidence="8">Rhodopsin domain-containing protein</fullName>
    </recommendedName>
</protein>
<evidence type="ECO:0000256" key="4">
    <source>
        <dbReference type="ARBA" id="ARBA00023136"/>
    </source>
</evidence>
<feature type="compositionally biased region" description="Polar residues" evidence="6">
    <location>
        <begin position="327"/>
        <end position="341"/>
    </location>
</feature>
<evidence type="ECO:0000256" key="1">
    <source>
        <dbReference type="ARBA" id="ARBA00004141"/>
    </source>
</evidence>
<organism evidence="9 10">
    <name type="scientific">Pestalotiopsis fici (strain W106-1 / CGMCC3.15140)</name>
    <dbReference type="NCBI Taxonomy" id="1229662"/>
    <lineage>
        <taxon>Eukaryota</taxon>
        <taxon>Fungi</taxon>
        <taxon>Dikarya</taxon>
        <taxon>Ascomycota</taxon>
        <taxon>Pezizomycotina</taxon>
        <taxon>Sordariomycetes</taxon>
        <taxon>Xylariomycetidae</taxon>
        <taxon>Amphisphaeriales</taxon>
        <taxon>Sporocadaceae</taxon>
        <taxon>Pestalotiopsis</taxon>
    </lineage>
</organism>
<evidence type="ECO:0000256" key="7">
    <source>
        <dbReference type="SAM" id="Phobius"/>
    </source>
</evidence>
<dbReference type="KEGG" id="pfy:PFICI_06771"/>
<accession>W3X6X5</accession>
<dbReference type="OMA" id="MPIFWPI"/>
<dbReference type="InParanoid" id="W3X6X5"/>
<dbReference type="AlphaFoldDB" id="W3X6X5"/>
<evidence type="ECO:0000256" key="3">
    <source>
        <dbReference type="ARBA" id="ARBA00022989"/>
    </source>
</evidence>
<feature type="transmembrane region" description="Helical" evidence="7">
    <location>
        <begin position="141"/>
        <end position="165"/>
    </location>
</feature>
<dbReference type="RefSeq" id="XP_007833543.1">
    <property type="nucleotide sequence ID" value="XM_007835352.1"/>
</dbReference>
<feature type="transmembrane region" description="Helical" evidence="7">
    <location>
        <begin position="28"/>
        <end position="49"/>
    </location>
</feature>
<feature type="domain" description="Rhodopsin" evidence="8">
    <location>
        <begin position="45"/>
        <end position="299"/>
    </location>
</feature>
<evidence type="ECO:0000256" key="2">
    <source>
        <dbReference type="ARBA" id="ARBA00022692"/>
    </source>
</evidence>
<name>W3X6X5_PESFW</name>
<keyword evidence="3 7" id="KW-1133">Transmembrane helix</keyword>
<feature type="transmembrane region" description="Helical" evidence="7">
    <location>
        <begin position="61"/>
        <end position="83"/>
    </location>
</feature>
<dbReference type="PANTHER" id="PTHR33048:SF47">
    <property type="entry name" value="INTEGRAL MEMBRANE PROTEIN-RELATED"/>
    <property type="match status" value="1"/>
</dbReference>
<feature type="transmembrane region" description="Helical" evidence="7">
    <location>
        <begin position="108"/>
        <end position="129"/>
    </location>
</feature>
<keyword evidence="2 7" id="KW-0812">Transmembrane</keyword>
<dbReference type="Proteomes" id="UP000030651">
    <property type="component" value="Unassembled WGS sequence"/>
</dbReference>
<evidence type="ECO:0000256" key="6">
    <source>
        <dbReference type="SAM" id="MobiDB-lite"/>
    </source>
</evidence>
<dbReference type="GO" id="GO:0016020">
    <property type="term" value="C:membrane"/>
    <property type="evidence" value="ECO:0007669"/>
    <property type="project" value="UniProtKB-SubCell"/>
</dbReference>
<dbReference type="eggNOG" id="ENOG502SNIC">
    <property type="taxonomic scope" value="Eukaryota"/>
</dbReference>
<dbReference type="PANTHER" id="PTHR33048">
    <property type="entry name" value="PTH11-LIKE INTEGRAL MEMBRANE PROTEIN (AFU_ORTHOLOGUE AFUA_5G11245)"/>
    <property type="match status" value="1"/>
</dbReference>
<gene>
    <name evidence="9" type="ORF">PFICI_06771</name>
</gene>
<dbReference type="InterPro" id="IPR049326">
    <property type="entry name" value="Rhodopsin_dom_fungi"/>
</dbReference>
<evidence type="ECO:0000256" key="5">
    <source>
        <dbReference type="ARBA" id="ARBA00038359"/>
    </source>
</evidence>
<comment type="subcellular location">
    <subcellularLocation>
        <location evidence="1">Membrane</location>
        <topology evidence="1">Multi-pass membrane protein</topology>
    </subcellularLocation>
</comment>